<keyword evidence="2" id="KW-1185">Reference proteome</keyword>
<protein>
    <submittedName>
        <fullName evidence="1">Uncharacterized protein</fullName>
    </submittedName>
</protein>
<gene>
    <name evidence="1" type="ORF">K3G42_022909</name>
</gene>
<sequence length="107" mass="12004">MAKNCLPPEAPTHGIRYREVLFFIFFSLLHFRAQWLTKGASKIILPSSIRASQQPLCELCDAERELNPPALNLTSWKDSEFDGNGGGFFSSWEKVNSRSSVCPSLNV</sequence>
<accession>A0ACB8FAX3</accession>
<proteinExistence type="predicted"/>
<dbReference type="Proteomes" id="UP000827872">
    <property type="component" value="Linkage Group LG08"/>
</dbReference>
<evidence type="ECO:0000313" key="1">
    <source>
        <dbReference type="EMBL" id="KAH8002321.1"/>
    </source>
</evidence>
<organism evidence="1 2">
    <name type="scientific">Sphaerodactylus townsendi</name>
    <dbReference type="NCBI Taxonomy" id="933632"/>
    <lineage>
        <taxon>Eukaryota</taxon>
        <taxon>Metazoa</taxon>
        <taxon>Chordata</taxon>
        <taxon>Craniata</taxon>
        <taxon>Vertebrata</taxon>
        <taxon>Euteleostomi</taxon>
        <taxon>Lepidosauria</taxon>
        <taxon>Squamata</taxon>
        <taxon>Bifurcata</taxon>
        <taxon>Gekkota</taxon>
        <taxon>Sphaerodactylidae</taxon>
        <taxon>Sphaerodactylus</taxon>
    </lineage>
</organism>
<dbReference type="EMBL" id="CM037621">
    <property type="protein sequence ID" value="KAH8002321.1"/>
    <property type="molecule type" value="Genomic_DNA"/>
</dbReference>
<name>A0ACB8FAX3_9SAUR</name>
<comment type="caution">
    <text evidence="1">The sequence shown here is derived from an EMBL/GenBank/DDBJ whole genome shotgun (WGS) entry which is preliminary data.</text>
</comment>
<evidence type="ECO:0000313" key="2">
    <source>
        <dbReference type="Proteomes" id="UP000827872"/>
    </source>
</evidence>
<reference evidence="1" key="1">
    <citation type="submission" date="2021-08" db="EMBL/GenBank/DDBJ databases">
        <title>The first chromosome-level gecko genome reveals the dynamic sex chromosomes of Neotropical dwarf geckos (Sphaerodactylidae: Sphaerodactylus).</title>
        <authorList>
            <person name="Pinto B.J."/>
            <person name="Keating S.E."/>
            <person name="Gamble T."/>
        </authorList>
    </citation>
    <scope>NUCLEOTIDE SEQUENCE</scope>
    <source>
        <strain evidence="1">TG3544</strain>
    </source>
</reference>